<protein>
    <submittedName>
        <fullName evidence="1">Uncharacterized protein</fullName>
    </submittedName>
</protein>
<dbReference type="AlphaFoldDB" id="A0A831X6E4"/>
<organism evidence="1">
    <name type="scientific">Thermorudis peleae</name>
    <dbReference type="NCBI Taxonomy" id="1382356"/>
    <lineage>
        <taxon>Bacteria</taxon>
        <taxon>Pseudomonadati</taxon>
        <taxon>Thermomicrobiota</taxon>
        <taxon>Thermomicrobia</taxon>
        <taxon>Thermomicrobia incertae sedis</taxon>
        <taxon>Thermorudis</taxon>
    </lineage>
</organism>
<comment type="caution">
    <text evidence="1">The sequence shown here is derived from an EMBL/GenBank/DDBJ whole genome shotgun (WGS) entry which is preliminary data.</text>
</comment>
<proteinExistence type="predicted"/>
<accession>A0A831X6E4</accession>
<name>A0A831X6E4_9BACT</name>
<sequence length="194" mass="20733">MADPQQIQQLLIEIGEDVACRHYHEPRAGVDFNLLAGLGLLTPINTRIPPCEAHGCPLLGQCEHEADFAPDANTRTPRSNRKFRRAPKGADVAADAALLDRLASEHRLAALVAGALRGGKASVFTLAQALLEADLAQVEAGGETAPAVRRRELGAFLRLVEALGWVQFEDGGLTLRVLRLPEPLMPPAGPSETA</sequence>
<dbReference type="EMBL" id="DSIY01000010">
    <property type="protein sequence ID" value="HEG89922.1"/>
    <property type="molecule type" value="Genomic_DNA"/>
</dbReference>
<reference evidence="1" key="1">
    <citation type="journal article" date="2020" name="mSystems">
        <title>Genome- and Community-Level Interaction Insights into Carbon Utilization and Element Cycling Functions of Hydrothermarchaeota in Hydrothermal Sediment.</title>
        <authorList>
            <person name="Zhou Z."/>
            <person name="Liu Y."/>
            <person name="Xu W."/>
            <person name="Pan J."/>
            <person name="Luo Z.H."/>
            <person name="Li M."/>
        </authorList>
    </citation>
    <scope>NUCLEOTIDE SEQUENCE [LARGE SCALE GENOMIC DNA]</scope>
    <source>
        <strain evidence="1">SpSt-210</strain>
    </source>
</reference>
<evidence type="ECO:0000313" key="1">
    <source>
        <dbReference type="EMBL" id="HEG89922.1"/>
    </source>
</evidence>
<gene>
    <name evidence="1" type="ORF">ENP34_00510</name>
</gene>